<dbReference type="InterPro" id="IPR000085">
    <property type="entry name" value="RuvA"/>
</dbReference>
<dbReference type="HAMAP" id="MF_00031">
    <property type="entry name" value="DNA_HJ_migration_RuvA"/>
    <property type="match status" value="1"/>
</dbReference>
<dbReference type="InterPro" id="IPR012340">
    <property type="entry name" value="NA-bd_OB-fold"/>
</dbReference>
<dbReference type="Gene3D" id="1.10.8.10">
    <property type="entry name" value="DNA helicase RuvA subunit, C-terminal domain"/>
    <property type="match status" value="1"/>
</dbReference>
<evidence type="ECO:0000256" key="5">
    <source>
        <dbReference type="ARBA" id="ARBA00023204"/>
    </source>
</evidence>
<evidence type="ECO:0000313" key="9">
    <source>
        <dbReference type="Proteomes" id="UP000245533"/>
    </source>
</evidence>
<comment type="caution">
    <text evidence="6">Lacks conserved residue(s) required for the propagation of feature annotation.</text>
</comment>
<evidence type="ECO:0000259" key="7">
    <source>
        <dbReference type="SMART" id="SM00278"/>
    </source>
</evidence>
<dbReference type="Proteomes" id="UP000245533">
    <property type="component" value="Unassembled WGS sequence"/>
</dbReference>
<dbReference type="GO" id="GO:0000400">
    <property type="term" value="F:four-way junction DNA binding"/>
    <property type="evidence" value="ECO:0007669"/>
    <property type="project" value="UniProtKB-UniRule"/>
</dbReference>
<dbReference type="Pfam" id="PF01330">
    <property type="entry name" value="RuvA_N"/>
    <property type="match status" value="1"/>
</dbReference>
<proteinExistence type="inferred from homology"/>
<keyword evidence="1 6" id="KW-0963">Cytoplasm</keyword>
<sequence length="197" mass="21244">MIAFLNGILHSKNEGELIIDVSGTGYRVEISNQTLGTLPEPGKELKILIYHHFTDSDQRLFGFATAKEKNLFEKLITVKGIGPKLGLTILSGMPAAGLMEAIVTQNTASLSGISGIGKKTAERMVLELKDKLFDESGPSVVTGSMQSRSKREEAVSALEALGFRKRDAEQAVQQIMAGGPDLTISEVVKQALAQMNR</sequence>
<evidence type="ECO:0000256" key="6">
    <source>
        <dbReference type="HAMAP-Rule" id="MF_00031"/>
    </source>
</evidence>
<dbReference type="GO" id="GO:0006310">
    <property type="term" value="P:DNA recombination"/>
    <property type="evidence" value="ECO:0007669"/>
    <property type="project" value="UniProtKB-UniRule"/>
</dbReference>
<comment type="domain">
    <text evidence="6">Has three domains with a flexible linker between the domains II and III and assumes an 'L' shape. Domain III is highly mobile and contacts RuvB.</text>
</comment>
<name>A0A316U033_9BACT</name>
<dbReference type="InterPro" id="IPR036267">
    <property type="entry name" value="RuvA_C_sf"/>
</dbReference>
<dbReference type="InterPro" id="IPR003583">
    <property type="entry name" value="Hlx-hairpin-Hlx_DNA-bd_motif"/>
</dbReference>
<dbReference type="Gene3D" id="2.40.50.140">
    <property type="entry name" value="Nucleic acid-binding proteins"/>
    <property type="match status" value="1"/>
</dbReference>
<feature type="domain" description="Helix-hairpin-helix DNA-binding motif class 1" evidence="7">
    <location>
        <begin position="108"/>
        <end position="127"/>
    </location>
</feature>
<evidence type="ECO:0000256" key="4">
    <source>
        <dbReference type="ARBA" id="ARBA00023172"/>
    </source>
</evidence>
<dbReference type="SUPFAM" id="SSF47781">
    <property type="entry name" value="RuvA domain 2-like"/>
    <property type="match status" value="1"/>
</dbReference>
<feature type="region of interest" description="Domain I" evidence="6">
    <location>
        <begin position="1"/>
        <end position="64"/>
    </location>
</feature>
<dbReference type="OrthoDB" id="5293449at2"/>
<reference evidence="8 9" key="1">
    <citation type="submission" date="2018-05" db="EMBL/GenBank/DDBJ databases">
        <title>Rhodohalobacter halophilus gen. nov., sp. nov., a moderately halophilic member of the family Balneolaceae.</title>
        <authorList>
            <person name="Liu Z.-W."/>
        </authorList>
    </citation>
    <scope>NUCLEOTIDE SEQUENCE [LARGE SCALE GENOMIC DNA]</scope>
    <source>
        <strain evidence="8 9">8A47</strain>
    </source>
</reference>
<dbReference type="CDD" id="cd14332">
    <property type="entry name" value="UBA_RuvA_C"/>
    <property type="match status" value="1"/>
</dbReference>
<feature type="region of interest" description="Domain III" evidence="6">
    <location>
        <begin position="150"/>
        <end position="197"/>
    </location>
</feature>
<organism evidence="8 9">
    <name type="scientific">Rhodohalobacter mucosus</name>
    <dbReference type="NCBI Taxonomy" id="2079485"/>
    <lineage>
        <taxon>Bacteria</taxon>
        <taxon>Pseudomonadati</taxon>
        <taxon>Balneolota</taxon>
        <taxon>Balneolia</taxon>
        <taxon>Balneolales</taxon>
        <taxon>Balneolaceae</taxon>
        <taxon>Rhodohalobacter</taxon>
    </lineage>
</organism>
<keyword evidence="9" id="KW-1185">Reference proteome</keyword>
<dbReference type="SUPFAM" id="SSF50249">
    <property type="entry name" value="Nucleic acid-binding proteins"/>
    <property type="match status" value="1"/>
</dbReference>
<dbReference type="InterPro" id="IPR013849">
    <property type="entry name" value="DNA_helicase_Holl-junc_RuvA_I"/>
</dbReference>
<dbReference type="Gene3D" id="1.10.150.20">
    <property type="entry name" value="5' to 3' exonuclease, C-terminal subdomain"/>
    <property type="match status" value="1"/>
</dbReference>
<accession>A0A316U033</accession>
<dbReference type="GO" id="GO:0048476">
    <property type="term" value="C:Holliday junction resolvase complex"/>
    <property type="evidence" value="ECO:0007669"/>
    <property type="project" value="UniProtKB-UniRule"/>
</dbReference>
<dbReference type="GO" id="GO:0009379">
    <property type="term" value="C:Holliday junction helicase complex"/>
    <property type="evidence" value="ECO:0007669"/>
    <property type="project" value="InterPro"/>
</dbReference>
<dbReference type="GO" id="GO:0006281">
    <property type="term" value="P:DNA repair"/>
    <property type="evidence" value="ECO:0007669"/>
    <property type="project" value="UniProtKB-UniRule"/>
</dbReference>
<gene>
    <name evidence="6" type="primary">ruvA</name>
    <name evidence="8" type="ORF">DDZ15_12240</name>
</gene>
<dbReference type="GO" id="GO:0005737">
    <property type="term" value="C:cytoplasm"/>
    <property type="evidence" value="ECO:0007669"/>
    <property type="project" value="UniProtKB-SubCell"/>
</dbReference>
<keyword evidence="2 6" id="KW-0227">DNA damage</keyword>
<evidence type="ECO:0000256" key="1">
    <source>
        <dbReference type="ARBA" id="ARBA00022490"/>
    </source>
</evidence>
<comment type="caution">
    <text evidence="8">The sequence shown here is derived from an EMBL/GenBank/DDBJ whole genome shotgun (WGS) entry which is preliminary data.</text>
</comment>
<dbReference type="RefSeq" id="WP_109647388.1">
    <property type="nucleotide sequence ID" value="NZ_QGGB01000008.1"/>
</dbReference>
<evidence type="ECO:0000256" key="2">
    <source>
        <dbReference type="ARBA" id="ARBA00022763"/>
    </source>
</evidence>
<dbReference type="SUPFAM" id="SSF46929">
    <property type="entry name" value="DNA helicase RuvA subunit, C-terminal domain"/>
    <property type="match status" value="1"/>
</dbReference>
<dbReference type="GO" id="GO:0005524">
    <property type="term" value="F:ATP binding"/>
    <property type="evidence" value="ECO:0007669"/>
    <property type="project" value="InterPro"/>
</dbReference>
<evidence type="ECO:0000313" key="8">
    <source>
        <dbReference type="EMBL" id="PWN05946.1"/>
    </source>
</evidence>
<comment type="subcellular location">
    <subcellularLocation>
        <location evidence="6">Cytoplasm</location>
    </subcellularLocation>
</comment>
<dbReference type="NCBIfam" id="TIGR00084">
    <property type="entry name" value="ruvA"/>
    <property type="match status" value="1"/>
</dbReference>
<protein>
    <recommendedName>
        <fullName evidence="6">Holliday junction branch migration complex subunit RuvA</fullName>
    </recommendedName>
</protein>
<dbReference type="EMBL" id="QGGB01000008">
    <property type="protein sequence ID" value="PWN05946.1"/>
    <property type="molecule type" value="Genomic_DNA"/>
</dbReference>
<dbReference type="AlphaFoldDB" id="A0A316U033"/>
<comment type="subunit">
    <text evidence="6">Homotetramer. Forms an RuvA(8)-RuvB(12)-Holliday junction (HJ) complex. HJ DNA is sandwiched between 2 RuvA tetramers; dsDNA enters through RuvA and exits via RuvB. An RuvB hexamer assembles on each DNA strand where it exits the tetramer. Each RuvB hexamer is contacted by two RuvA subunits (via domain III) on 2 adjacent RuvB subunits; this complex drives branch migration. In the full resolvosome a probable DNA-RuvA(4)-RuvB(12)-RuvC(2) complex forms which resolves the HJ.</text>
</comment>
<dbReference type="InterPro" id="IPR011114">
    <property type="entry name" value="RuvA_C"/>
</dbReference>
<evidence type="ECO:0000256" key="3">
    <source>
        <dbReference type="ARBA" id="ARBA00023125"/>
    </source>
</evidence>
<dbReference type="Pfam" id="PF14520">
    <property type="entry name" value="HHH_5"/>
    <property type="match status" value="1"/>
</dbReference>
<feature type="domain" description="Helix-hairpin-helix DNA-binding motif class 1" evidence="7">
    <location>
        <begin position="73"/>
        <end position="92"/>
    </location>
</feature>
<dbReference type="InterPro" id="IPR010994">
    <property type="entry name" value="RuvA_2-like"/>
</dbReference>
<dbReference type="GO" id="GO:0009378">
    <property type="term" value="F:four-way junction helicase activity"/>
    <property type="evidence" value="ECO:0007669"/>
    <property type="project" value="InterPro"/>
</dbReference>
<dbReference type="Pfam" id="PF07499">
    <property type="entry name" value="RuvA_C"/>
    <property type="match status" value="1"/>
</dbReference>
<keyword evidence="3 6" id="KW-0238">DNA-binding</keyword>
<keyword evidence="4 6" id="KW-0233">DNA recombination</keyword>
<dbReference type="SMART" id="SM00278">
    <property type="entry name" value="HhH1"/>
    <property type="match status" value="2"/>
</dbReference>
<comment type="function">
    <text evidence="6">The RuvA-RuvB-RuvC complex processes Holliday junction (HJ) DNA during genetic recombination and DNA repair, while the RuvA-RuvB complex plays an important role in the rescue of blocked DNA replication forks via replication fork reversal (RFR). RuvA specifically binds to HJ cruciform DNA, conferring on it an open structure. The RuvB hexamer acts as an ATP-dependent pump, pulling dsDNA into and through the RuvAB complex. HJ branch migration allows RuvC to scan DNA until it finds its consensus sequence, where it cleaves and resolves the cruciform DNA.</text>
</comment>
<comment type="similarity">
    <text evidence="6">Belongs to the RuvA family.</text>
</comment>
<keyword evidence="5 6" id="KW-0234">DNA repair</keyword>